<dbReference type="AlphaFoldDB" id="A0A1I1YGG4"/>
<dbReference type="EMBL" id="FOMT01000002">
    <property type="protein sequence ID" value="SFE18479.1"/>
    <property type="molecule type" value="Genomic_DNA"/>
</dbReference>
<dbReference type="InterPro" id="IPR051908">
    <property type="entry name" value="Ribosomal_N-acetyltransferase"/>
</dbReference>
<dbReference type="PROSITE" id="PS51186">
    <property type="entry name" value="GNAT"/>
    <property type="match status" value="1"/>
</dbReference>
<dbReference type="GO" id="GO:1990189">
    <property type="term" value="F:protein N-terminal-serine acetyltransferase activity"/>
    <property type="evidence" value="ECO:0007669"/>
    <property type="project" value="TreeGrafter"/>
</dbReference>
<evidence type="ECO:0000313" key="3">
    <source>
        <dbReference type="Proteomes" id="UP000198855"/>
    </source>
</evidence>
<dbReference type="PANTHER" id="PTHR43441:SF3">
    <property type="entry name" value="ACETYLTRANSFERASE"/>
    <property type="match status" value="1"/>
</dbReference>
<dbReference type="PANTHER" id="PTHR43441">
    <property type="entry name" value="RIBOSOMAL-PROTEIN-SERINE ACETYLTRANSFERASE"/>
    <property type="match status" value="1"/>
</dbReference>
<dbReference type="Gene3D" id="3.40.630.30">
    <property type="match status" value="1"/>
</dbReference>
<accession>A0A1I1YGG4</accession>
<dbReference type="GO" id="GO:0008999">
    <property type="term" value="F:protein-N-terminal-alanine acetyltransferase activity"/>
    <property type="evidence" value="ECO:0007669"/>
    <property type="project" value="TreeGrafter"/>
</dbReference>
<keyword evidence="3" id="KW-1185">Reference proteome</keyword>
<sequence>MELRERGGNVSQTGVNPILMTIPESFESVRLIIRAPLYGDGTAVNEAVIESLEELRPWMPWAKDAPTIEESEISIRKSRLEFLARTDLRLLLFHKETGQLVGSSGLHRMDWQARSFEIGYWARTSYAGQGYITEAVEAITSFAVQVLEANRIEIHCDARNQRSAKVAERSGFTLEGVMRSHKCANDGSLRDTMIFSKVRGAEF</sequence>
<proteinExistence type="predicted"/>
<evidence type="ECO:0000259" key="1">
    <source>
        <dbReference type="PROSITE" id="PS51186"/>
    </source>
</evidence>
<dbReference type="InterPro" id="IPR000182">
    <property type="entry name" value="GNAT_dom"/>
</dbReference>
<keyword evidence="2" id="KW-0808">Transferase</keyword>
<name>A0A1I1YGG4_9BACL</name>
<organism evidence="2 3">
    <name type="scientific">Paenibacillus catalpae</name>
    <dbReference type="NCBI Taxonomy" id="1045775"/>
    <lineage>
        <taxon>Bacteria</taxon>
        <taxon>Bacillati</taxon>
        <taxon>Bacillota</taxon>
        <taxon>Bacilli</taxon>
        <taxon>Bacillales</taxon>
        <taxon>Paenibacillaceae</taxon>
        <taxon>Paenibacillus</taxon>
    </lineage>
</organism>
<dbReference type="Proteomes" id="UP000198855">
    <property type="component" value="Unassembled WGS sequence"/>
</dbReference>
<gene>
    <name evidence="2" type="ORF">SAMN05216378_2636</name>
</gene>
<protein>
    <submittedName>
        <fullName evidence="2">Protein N-acetyltransferase, RimJ/RimL family</fullName>
    </submittedName>
</protein>
<feature type="domain" description="N-acetyltransferase" evidence="1">
    <location>
        <begin position="42"/>
        <end position="194"/>
    </location>
</feature>
<evidence type="ECO:0000313" key="2">
    <source>
        <dbReference type="EMBL" id="SFE18479.1"/>
    </source>
</evidence>
<dbReference type="SUPFAM" id="SSF55729">
    <property type="entry name" value="Acyl-CoA N-acyltransferases (Nat)"/>
    <property type="match status" value="1"/>
</dbReference>
<reference evidence="3" key="1">
    <citation type="submission" date="2016-10" db="EMBL/GenBank/DDBJ databases">
        <authorList>
            <person name="Varghese N."/>
            <person name="Submissions S."/>
        </authorList>
    </citation>
    <scope>NUCLEOTIDE SEQUENCE [LARGE SCALE GENOMIC DNA]</scope>
    <source>
        <strain evidence="3">CGMCC 1.10784</strain>
    </source>
</reference>
<dbReference type="STRING" id="1045775.SAMN05216378_2636"/>
<dbReference type="InterPro" id="IPR016181">
    <property type="entry name" value="Acyl_CoA_acyltransferase"/>
</dbReference>
<dbReference type="Pfam" id="PF13302">
    <property type="entry name" value="Acetyltransf_3"/>
    <property type="match status" value="1"/>
</dbReference>
<dbReference type="GO" id="GO:0005737">
    <property type="term" value="C:cytoplasm"/>
    <property type="evidence" value="ECO:0007669"/>
    <property type="project" value="TreeGrafter"/>
</dbReference>